<dbReference type="RefSeq" id="WP_011295204.1">
    <property type="nucleotide sequence ID" value="NC_007335.2"/>
</dbReference>
<dbReference type="HOGENOM" id="CLU_2975700_0_0_3"/>
<accession>A7MDM8</accession>
<keyword evidence="2" id="KW-1185">Reference proteome</keyword>
<protein>
    <submittedName>
        <fullName evidence="1">Uncharacterized protein</fullName>
    </submittedName>
</protein>
<name>A7MDM8_PROMT</name>
<gene>
    <name evidence="1" type="ordered locus">PMN2A_2034</name>
</gene>
<proteinExistence type="predicted"/>
<dbReference type="Proteomes" id="UP000002535">
    <property type="component" value="Chromosome"/>
</dbReference>
<dbReference type="EMBL" id="CP000095">
    <property type="protein sequence ID" value="ABU23966.1"/>
    <property type="molecule type" value="Genomic_DNA"/>
</dbReference>
<sequence>MTRAQFAVPLLPKGSTAVKIIERSWGIERCYVTPDGEKVCTPAPFLTNHRNLDWTCLA</sequence>
<dbReference type="AlphaFoldDB" id="A7MDM8"/>
<organism evidence="1 2">
    <name type="scientific">Prochlorococcus marinus (strain NATL2A)</name>
    <dbReference type="NCBI Taxonomy" id="59920"/>
    <lineage>
        <taxon>Bacteria</taxon>
        <taxon>Bacillati</taxon>
        <taxon>Cyanobacteriota</taxon>
        <taxon>Cyanophyceae</taxon>
        <taxon>Synechococcales</taxon>
        <taxon>Prochlorococcaceae</taxon>
        <taxon>Prochlorococcus</taxon>
    </lineage>
</organism>
<reference evidence="1 2" key="1">
    <citation type="journal article" date="2007" name="PLoS Genet.">
        <title>Patterns and implications of gene gain and loss in the evolution of Prochlorococcus.</title>
        <authorList>
            <person name="Kettler G.C."/>
            <person name="Martiny A.C."/>
            <person name="Huang K."/>
            <person name="Zucker J."/>
            <person name="Coleman M.L."/>
            <person name="Rodrigue S."/>
            <person name="Chen F."/>
            <person name="Lapidus A."/>
            <person name="Ferriera S."/>
            <person name="Johnson J."/>
            <person name="Steglich C."/>
            <person name="Church G.M."/>
            <person name="Richardson P."/>
            <person name="Chisholm S.W."/>
        </authorList>
    </citation>
    <scope>NUCLEOTIDE SEQUENCE [LARGE SCALE GENOMIC DNA]</scope>
    <source>
        <strain evidence="1 2">NATL2A</strain>
    </source>
</reference>
<dbReference type="KEGG" id="pmn:PMN2A_2034"/>
<evidence type="ECO:0000313" key="2">
    <source>
        <dbReference type="Proteomes" id="UP000002535"/>
    </source>
</evidence>
<evidence type="ECO:0000313" key="1">
    <source>
        <dbReference type="EMBL" id="ABU23966.1"/>
    </source>
</evidence>